<dbReference type="GO" id="GO:0005737">
    <property type="term" value="C:cytoplasm"/>
    <property type="evidence" value="ECO:0007669"/>
    <property type="project" value="TreeGrafter"/>
</dbReference>
<dbReference type="PANTHER" id="PTHR35020:SF4">
    <property type="entry name" value="N-ACETYLGLUCOSAMINE-INDUCED PROTEIN 1"/>
    <property type="match status" value="1"/>
</dbReference>
<protein>
    <recommendedName>
        <fullName evidence="4">N-acetylglucosamine-induced protein 1</fullName>
    </recommendedName>
</protein>
<dbReference type="PANTHER" id="PTHR35020">
    <property type="entry name" value="N-ACETYLGLUCOSAMINE-INDUCED PROTEIN 1"/>
    <property type="match status" value="1"/>
</dbReference>
<keyword evidence="3" id="KW-1185">Reference proteome</keyword>
<gene>
    <name evidence="2" type="ORF">BDZ85DRAFT_258928</name>
</gene>
<evidence type="ECO:0000256" key="1">
    <source>
        <dbReference type="SAM" id="MobiDB-lite"/>
    </source>
</evidence>
<dbReference type="InterPro" id="IPR022036">
    <property type="entry name" value="DUF3605"/>
</dbReference>
<dbReference type="Pfam" id="PF12239">
    <property type="entry name" value="DUF3605"/>
    <property type="match status" value="1"/>
</dbReference>
<dbReference type="OrthoDB" id="10053431at2759"/>
<evidence type="ECO:0000313" key="2">
    <source>
        <dbReference type="EMBL" id="KAF2224694.1"/>
    </source>
</evidence>
<organism evidence="2 3">
    <name type="scientific">Elsinoe ampelina</name>
    <dbReference type="NCBI Taxonomy" id="302913"/>
    <lineage>
        <taxon>Eukaryota</taxon>
        <taxon>Fungi</taxon>
        <taxon>Dikarya</taxon>
        <taxon>Ascomycota</taxon>
        <taxon>Pezizomycotina</taxon>
        <taxon>Dothideomycetes</taxon>
        <taxon>Dothideomycetidae</taxon>
        <taxon>Myriangiales</taxon>
        <taxon>Elsinoaceae</taxon>
        <taxon>Elsinoe</taxon>
    </lineage>
</organism>
<feature type="region of interest" description="Disordered" evidence="1">
    <location>
        <begin position="1"/>
        <end position="22"/>
    </location>
</feature>
<dbReference type="AlphaFoldDB" id="A0A6A6GG37"/>
<evidence type="ECO:0000313" key="3">
    <source>
        <dbReference type="Proteomes" id="UP000799538"/>
    </source>
</evidence>
<dbReference type="EMBL" id="ML992504">
    <property type="protein sequence ID" value="KAF2224694.1"/>
    <property type="molecule type" value="Genomic_DNA"/>
</dbReference>
<sequence length="302" mass="34992">MSHLSINPVCHNRKTPEQASCPHWPPHALTETVDAGNPISIPSHDKANLRVYTLSLSLTCRVSVILDSPISRQEMDDVEQSQPYWQVNVPEKDWPKTCPDFLKGITDKQKHILATLDKDYHILSWDEVKDVVARNKLDAFQRVPTDLRRYLQYMFKIKNDWGSIMNFVLKERIRWTDLTPSGAPFKDPTDIKILYNDWPYGIDEDIVHLVVWTKFESEEDPSTGDLTDKARNQIDDYVQKTFRSRFQPDHVVWFKNWRSLKSVEAVEHFHVMLFKPDKAVIAELTHNDMPLNEKVKAAGGAA</sequence>
<dbReference type="GO" id="GO:0006044">
    <property type="term" value="P:N-acetylglucosamine metabolic process"/>
    <property type="evidence" value="ECO:0007669"/>
    <property type="project" value="TreeGrafter"/>
</dbReference>
<dbReference type="Proteomes" id="UP000799538">
    <property type="component" value="Unassembled WGS sequence"/>
</dbReference>
<name>A0A6A6GG37_9PEZI</name>
<proteinExistence type="predicted"/>
<accession>A0A6A6GG37</accession>
<evidence type="ECO:0008006" key="4">
    <source>
        <dbReference type="Google" id="ProtNLM"/>
    </source>
</evidence>
<reference evidence="3" key="1">
    <citation type="journal article" date="2020" name="Stud. Mycol.">
        <title>101 Dothideomycetes genomes: A test case for predicting lifestyles and emergence of pathogens.</title>
        <authorList>
            <person name="Haridas S."/>
            <person name="Albert R."/>
            <person name="Binder M."/>
            <person name="Bloem J."/>
            <person name="LaButti K."/>
            <person name="Salamov A."/>
            <person name="Andreopoulos B."/>
            <person name="Baker S."/>
            <person name="Barry K."/>
            <person name="Bills G."/>
            <person name="Bluhm B."/>
            <person name="Cannon C."/>
            <person name="Castanera R."/>
            <person name="Culley D."/>
            <person name="Daum C."/>
            <person name="Ezra D."/>
            <person name="Gonzalez J."/>
            <person name="Henrissat B."/>
            <person name="Kuo A."/>
            <person name="Liang C."/>
            <person name="Lipzen A."/>
            <person name="Lutzoni F."/>
            <person name="Magnuson J."/>
            <person name="Mondo S."/>
            <person name="Nolan M."/>
            <person name="Ohm R."/>
            <person name="Pangilinan J."/>
            <person name="Park H.-J."/>
            <person name="Ramirez L."/>
            <person name="Alfaro M."/>
            <person name="Sun H."/>
            <person name="Tritt A."/>
            <person name="Yoshinaga Y."/>
            <person name="Zwiers L.-H."/>
            <person name="Turgeon B."/>
            <person name="Goodwin S."/>
            <person name="Spatafora J."/>
            <person name="Crous P."/>
            <person name="Grigoriev I."/>
        </authorList>
    </citation>
    <scope>NUCLEOTIDE SEQUENCE [LARGE SCALE GENOMIC DNA]</scope>
    <source>
        <strain evidence="3">CECT 20119</strain>
    </source>
</reference>